<evidence type="ECO:0000313" key="1">
    <source>
        <dbReference type="EMBL" id="ALU45465.1"/>
    </source>
</evidence>
<dbReference type="AlphaFoldDB" id="A0A0U3HVC2"/>
<dbReference type="InterPro" id="IPR017946">
    <property type="entry name" value="PLC-like_Pdiesterase_TIM-brl"/>
</dbReference>
<dbReference type="EMBL" id="CP013612">
    <property type="protein sequence ID" value="ALU45465.1"/>
    <property type="molecule type" value="Genomic_DNA"/>
</dbReference>
<dbReference type="RefSeq" id="WP_058798355.1">
    <property type="nucleotide sequence ID" value="NZ_CP013612.1"/>
</dbReference>
<dbReference type="Proteomes" id="UP000069015">
    <property type="component" value="Chromosome 2"/>
</dbReference>
<reference evidence="1 2" key="1">
    <citation type="submission" date="2015-12" db="EMBL/GenBank/DDBJ databases">
        <title>Complete genome sequence of Pseudoalteromonas rubra SCSIO 6842, harboring a conjugative plasmid.</title>
        <authorList>
            <person name="Li B."/>
            <person name="Wang X."/>
        </authorList>
    </citation>
    <scope>NUCLEOTIDE SEQUENCE [LARGE SCALE GENOMIC DNA]</scope>
    <source>
        <strain evidence="1 2">SCSIO 6842</strain>
    </source>
</reference>
<proteinExistence type="predicted"/>
<dbReference type="GO" id="GO:0008081">
    <property type="term" value="F:phosphoric diester hydrolase activity"/>
    <property type="evidence" value="ECO:0007669"/>
    <property type="project" value="InterPro"/>
</dbReference>
<dbReference type="PANTHER" id="PTHR13593:SF143">
    <property type="entry name" value="PHOSPHATIDYLINOSITOL-SPECIFIC PHOSPHOLIPASE C X DOMAIN-CONTAINING PROTEIN"/>
    <property type="match status" value="1"/>
</dbReference>
<dbReference type="Gene3D" id="3.20.20.190">
    <property type="entry name" value="Phosphatidylinositol (PI) phosphodiesterase"/>
    <property type="match status" value="1"/>
</dbReference>
<sequence length="319" mass="35144">MNDFNASDWMQNSLPLIGNRKLVDICITGSHDSGMSLIQDGTVGSNQCNTQTQTYNVGQQLALGARYFDIRPIIGSGDYYTGHYSKISIPLYGDSMQGSRGQSIENIVDEINAFTEQHAELVILNLSHDMDTDSGNENYPSFTQTQWSGLFEALTQLQALYITSPDENFCQSTLNSMIGDGKAKVIVIVEPDNVDLGTYLGKGFYPYANFKVYNEYADTSDFTKMVNDQFAKMESVRSQSGYFLLSWTLTQGAEEVVACLLSGDAESIRSAANKANAQLPSLIAQHTTPKLYPNIIYTDNIIDDICAQAAMSINEKAEP</sequence>
<dbReference type="GO" id="GO:0006629">
    <property type="term" value="P:lipid metabolic process"/>
    <property type="evidence" value="ECO:0007669"/>
    <property type="project" value="InterPro"/>
</dbReference>
<gene>
    <name evidence="1" type="ORF">AT705_21210</name>
</gene>
<dbReference type="KEGG" id="prr:AT705_21210"/>
<name>A0A0U3HVC2_9GAMM</name>
<evidence type="ECO:0000313" key="2">
    <source>
        <dbReference type="Proteomes" id="UP000069015"/>
    </source>
</evidence>
<dbReference type="PROSITE" id="PS50007">
    <property type="entry name" value="PIPLC_X_DOMAIN"/>
    <property type="match status" value="1"/>
</dbReference>
<dbReference type="SUPFAM" id="SSF51695">
    <property type="entry name" value="PLC-like phosphodiesterases"/>
    <property type="match status" value="1"/>
</dbReference>
<accession>A0A0U3HVC2</accession>
<dbReference type="InterPro" id="IPR051057">
    <property type="entry name" value="PI-PLC_domain"/>
</dbReference>
<organism evidence="1 2">
    <name type="scientific">Pseudoalteromonas rubra</name>
    <dbReference type="NCBI Taxonomy" id="43658"/>
    <lineage>
        <taxon>Bacteria</taxon>
        <taxon>Pseudomonadati</taxon>
        <taxon>Pseudomonadota</taxon>
        <taxon>Gammaproteobacteria</taxon>
        <taxon>Alteromonadales</taxon>
        <taxon>Pseudoalteromonadaceae</taxon>
        <taxon>Pseudoalteromonas</taxon>
    </lineage>
</organism>
<dbReference type="PANTHER" id="PTHR13593">
    <property type="match status" value="1"/>
</dbReference>
<protein>
    <recommendedName>
        <fullName evidence="3">Phosphatidylinositol diacylglycerol-lyase</fullName>
    </recommendedName>
</protein>
<evidence type="ECO:0008006" key="3">
    <source>
        <dbReference type="Google" id="ProtNLM"/>
    </source>
</evidence>